<dbReference type="Proteomes" id="UP000268535">
    <property type="component" value="Unassembled WGS sequence"/>
</dbReference>
<feature type="domain" description="C2" evidence="2">
    <location>
        <begin position="160"/>
        <end position="295"/>
    </location>
</feature>
<feature type="domain" description="C2" evidence="2">
    <location>
        <begin position="827"/>
        <end position="995"/>
    </location>
</feature>
<dbReference type="PROSITE" id="PS50004">
    <property type="entry name" value="C2"/>
    <property type="match status" value="2"/>
</dbReference>
<organism evidence="5 6">
    <name type="scientific">Caulochytrium protostelioides</name>
    <dbReference type="NCBI Taxonomy" id="1555241"/>
    <lineage>
        <taxon>Eukaryota</taxon>
        <taxon>Fungi</taxon>
        <taxon>Fungi incertae sedis</taxon>
        <taxon>Chytridiomycota</taxon>
        <taxon>Chytridiomycota incertae sedis</taxon>
        <taxon>Chytridiomycetes</taxon>
        <taxon>Caulochytriales</taxon>
        <taxon>Caulochytriaceae</taxon>
        <taxon>Caulochytrium</taxon>
    </lineage>
</organism>
<proteinExistence type="predicted"/>
<evidence type="ECO:0008006" key="7">
    <source>
        <dbReference type="Google" id="ProtNLM"/>
    </source>
</evidence>
<dbReference type="SMART" id="SM00239">
    <property type="entry name" value="C2"/>
    <property type="match status" value="2"/>
</dbReference>
<dbReference type="PROSITE" id="PS51259">
    <property type="entry name" value="MHD2"/>
    <property type="match status" value="1"/>
</dbReference>
<dbReference type="Gene3D" id="1.20.58.1100">
    <property type="match status" value="1"/>
</dbReference>
<dbReference type="PROSITE" id="PS51258">
    <property type="entry name" value="MHD1"/>
    <property type="match status" value="1"/>
</dbReference>
<dbReference type="CDD" id="cd00030">
    <property type="entry name" value="C2"/>
    <property type="match status" value="1"/>
</dbReference>
<dbReference type="EMBL" id="ML009402">
    <property type="protein sequence ID" value="RKO97121.1"/>
    <property type="molecule type" value="Genomic_DNA"/>
</dbReference>
<dbReference type="InterPro" id="IPR014770">
    <property type="entry name" value="Munc13_1"/>
</dbReference>
<dbReference type="InterPro" id="IPR000008">
    <property type="entry name" value="C2_dom"/>
</dbReference>
<dbReference type="PANTHER" id="PTHR47263">
    <property type="entry name" value="ADENYLATE CYCLASE ACTIVATION PROTEIN GIT1"/>
    <property type="match status" value="1"/>
</dbReference>
<gene>
    <name evidence="5" type="ORF">CAUPRSCDRAFT_6993</name>
</gene>
<name>A0A4P9WUR8_9FUNG</name>
<protein>
    <recommendedName>
        <fullName evidence="7">C2 domain-containing protein</fullName>
    </recommendedName>
</protein>
<dbReference type="InterPro" id="IPR014772">
    <property type="entry name" value="Munc13_dom-2"/>
</dbReference>
<dbReference type="SUPFAM" id="SSF49562">
    <property type="entry name" value="C2 domain (Calcium/lipid-binding domain, CaLB)"/>
    <property type="match status" value="2"/>
</dbReference>
<dbReference type="InterPro" id="IPR052811">
    <property type="entry name" value="Glucose_resp_signaling"/>
</dbReference>
<evidence type="ECO:0000259" key="3">
    <source>
        <dbReference type="PROSITE" id="PS51258"/>
    </source>
</evidence>
<sequence>MTGSSDRTSPPTPRAGSTAPPSEIPSRQASSDALVSDDRQILGDRIRNRVGTDAAANEATAIPRKTLPEASSGLSKGRAIERELLAANPTLDIEAALLPVDDGADRRVVPEYVVALCQVLKADKEKTPTADDFLSEDGMTLWKRSVNGRLQQVLSDLLKYRYVIPQDRAGTGDSTIAGLQLKVLEARGLVSKEGRSRDAYCMIELGSVPDDEMAGRSSSSESHEVFMTEPCLGTNHPKWNQHLAIEAKNLTDRVVVTILDKHKDTHLGTARLAMSEIIAHTTRDGTLKRWCPLLPIPKRRDKDKYVGGEVLIEIAMADQDKRAPKPAIKPPGRGEDPTNFLRGQIIQCRVNTRSLYRILLRNVLTLDMTAKAGQINEGTSDLIGPEGDALLRSFARQWSMSEAFRLIAYVELLFIRYKSYQIPTTAFFNAMKMLYDRDKANPQWVSRLELAILLELLDEMYNYYVQQITKYKEFYPKNQPKNALDATLVGIRMIHRTGTYRANRPALAPSLSSELRRILHEASVARYIKLQELSAPLDESDIEGVMQGLAKLADLLSEDIDVDEKYFKRSFANEFKNIAKLTAETYLQQFVKTLQTLTEMLSTREAVECSTAVFVLFRKLRAMDERYSKLASNVKRLNGSDGGFNVEAWFAPFVSFWLEHLSDKTLEWVQNAIKADNYEPINADESLGMSSEGSVSHSSSIADLFAAVYQELEFITELKWSDKVQSASFFQAFSKTVYTALDQYCQAIVVGELAGSSDPAQAAAGSWTSYLRTTAAVAPQDIGRVSCVKLCNIQYALKRLDDMARLMNVASLTSAVRNHRATMMLTRRPVKDTRKRVLEDTVKGMFRVQIIYAENLKPCTKNGQCNGYVVIRVPEGTVVPRVPDDDPSALGLAAGISSSLGLGAAKAPKTNEDGDVVLTGPSCEIVRSRTVNDTVNPTWEDQFTVLLPPVSQLEVQIWSRNVITADDLAGHAVLEVGRYSDLHRRLADHQTHDVYVEMEPQGRVLLRLTLEGDDEDVDFWFRRTKERLGRTRDDFVRALTGRISPYIREVVTKLIMAEAAVPAPSRGFFSSLTTGTQYSNETAGGVAVDKPFTGDEADSALAPLTEYLDKNLETLCISLSTLMAQEVIKRTWDEALNMIESTVVIPLYGQIESSRRVMNPRQISLAQWAVQILYDFFHADGAGLGLAKKVLETRRYIQVSSLLASYGTETSRLRREYELALLGSREKEYLLRLIRFRIERPDEMPAAVRDELRQWFEAQLVRRKQSRSKS</sequence>
<dbReference type="Pfam" id="PF00168">
    <property type="entry name" value="C2"/>
    <property type="match status" value="2"/>
</dbReference>
<accession>A0A4P9WUR8</accession>
<evidence type="ECO:0000259" key="4">
    <source>
        <dbReference type="PROSITE" id="PS51259"/>
    </source>
</evidence>
<dbReference type="Gene3D" id="2.60.40.150">
    <property type="entry name" value="C2 domain"/>
    <property type="match status" value="2"/>
</dbReference>
<evidence type="ECO:0000256" key="1">
    <source>
        <dbReference type="SAM" id="MobiDB-lite"/>
    </source>
</evidence>
<dbReference type="Pfam" id="PF06292">
    <property type="entry name" value="MUN"/>
    <property type="match status" value="2"/>
</dbReference>
<feature type="domain" description="MHD2" evidence="4">
    <location>
        <begin position="1098"/>
        <end position="1217"/>
    </location>
</feature>
<reference evidence="6" key="1">
    <citation type="journal article" date="2018" name="Nat. Microbiol.">
        <title>Leveraging single-cell genomics to expand the fungal tree of life.</title>
        <authorList>
            <person name="Ahrendt S.R."/>
            <person name="Quandt C.A."/>
            <person name="Ciobanu D."/>
            <person name="Clum A."/>
            <person name="Salamov A."/>
            <person name="Andreopoulos B."/>
            <person name="Cheng J.F."/>
            <person name="Woyke T."/>
            <person name="Pelin A."/>
            <person name="Henrissat B."/>
            <person name="Reynolds N.K."/>
            <person name="Benny G.L."/>
            <person name="Smith M.E."/>
            <person name="James T.Y."/>
            <person name="Grigoriev I.V."/>
        </authorList>
    </citation>
    <scope>NUCLEOTIDE SEQUENCE [LARGE SCALE GENOMIC DNA]</scope>
    <source>
        <strain evidence="6">ATCC 52028</strain>
    </source>
</reference>
<dbReference type="AlphaFoldDB" id="A0A4P9WUR8"/>
<feature type="region of interest" description="Disordered" evidence="1">
    <location>
        <begin position="1"/>
        <end position="37"/>
    </location>
</feature>
<feature type="domain" description="MHD1" evidence="3">
    <location>
        <begin position="617"/>
        <end position="748"/>
    </location>
</feature>
<dbReference type="InterPro" id="IPR035892">
    <property type="entry name" value="C2_domain_sf"/>
</dbReference>
<dbReference type="PANTHER" id="PTHR47263:SF1">
    <property type="entry name" value="C2 DOMAIN PROTEIN (AFU_ORTHOLOGUE AFUA_7G02350)"/>
    <property type="match status" value="1"/>
</dbReference>
<dbReference type="InterPro" id="IPR010439">
    <property type="entry name" value="MUN_dom"/>
</dbReference>
<evidence type="ECO:0000313" key="6">
    <source>
        <dbReference type="Proteomes" id="UP000268535"/>
    </source>
</evidence>
<evidence type="ECO:0000313" key="5">
    <source>
        <dbReference type="EMBL" id="RKO97121.1"/>
    </source>
</evidence>
<dbReference type="Gene3D" id="1.10.357.50">
    <property type="match status" value="1"/>
</dbReference>
<evidence type="ECO:0000259" key="2">
    <source>
        <dbReference type="PROSITE" id="PS50004"/>
    </source>
</evidence>